<accession>A0A541BM20</accession>
<dbReference type="CDD" id="cd00093">
    <property type="entry name" value="HTH_XRE"/>
    <property type="match status" value="1"/>
</dbReference>
<dbReference type="Pfam" id="PF16158">
    <property type="entry name" value="N_BRCA1_IG"/>
    <property type="match status" value="1"/>
</dbReference>
<dbReference type="PANTHER" id="PTHR20930:SF0">
    <property type="entry name" value="PROTEIN ILRUN"/>
    <property type="match status" value="1"/>
</dbReference>
<dbReference type="Proteomes" id="UP000316256">
    <property type="component" value="Unassembled WGS sequence"/>
</dbReference>
<protein>
    <submittedName>
        <fullName evidence="2">Helix-turn-helix domain-containing protein</fullName>
    </submittedName>
</protein>
<dbReference type="Gene3D" id="1.10.260.40">
    <property type="entry name" value="lambda repressor-like DNA-binding domains"/>
    <property type="match status" value="1"/>
</dbReference>
<dbReference type="OrthoDB" id="4285266at2"/>
<comment type="caution">
    <text evidence="2">The sequence shown here is derived from an EMBL/GenBank/DDBJ whole genome shotgun (WGS) entry which is preliminary data.</text>
</comment>
<dbReference type="AlphaFoldDB" id="A0A541BM20"/>
<organism evidence="2 3">
    <name type="scientific">Rhodococcus spelaei</name>
    <dbReference type="NCBI Taxonomy" id="2546320"/>
    <lineage>
        <taxon>Bacteria</taxon>
        <taxon>Bacillati</taxon>
        <taxon>Actinomycetota</taxon>
        <taxon>Actinomycetes</taxon>
        <taxon>Mycobacteriales</taxon>
        <taxon>Nocardiaceae</taxon>
        <taxon>Rhodococcus</taxon>
    </lineage>
</organism>
<dbReference type="Pfam" id="PF13560">
    <property type="entry name" value="HTH_31"/>
    <property type="match status" value="1"/>
</dbReference>
<feature type="domain" description="HTH cro/C1-type" evidence="1">
    <location>
        <begin position="14"/>
        <end position="68"/>
    </location>
</feature>
<dbReference type="RefSeq" id="WP_142097165.1">
    <property type="nucleotide sequence ID" value="NZ_VIGH01000003.1"/>
</dbReference>
<evidence type="ECO:0000259" key="1">
    <source>
        <dbReference type="PROSITE" id="PS50943"/>
    </source>
</evidence>
<sequence>MGSGAALTALGHQLRYLRQSAGMTLTEAARQLRTTKGHLSNVERGRDRPGLAIVAFYEDRFNGDGQAFGLYVESVTSWRPRQRQPVASRPRFPIPGDASTFVADITVPDGTIMPPFFIFKKVWRVRNSGTVPWIGRWLVREGAPGGYGVPRSPYRVPIPDTQPGEEVDLMVPVRAQALEGSSQAHWKMKDDDGWEYFPDRYPAGIVLSIVVRAGVPGPEIQRRG</sequence>
<dbReference type="InterPro" id="IPR013783">
    <property type="entry name" value="Ig-like_fold"/>
</dbReference>
<reference evidence="2 3" key="1">
    <citation type="submission" date="2019-06" db="EMBL/GenBank/DDBJ databases">
        <title>Rhodococcus spaelei sp. nov., isolated from a cave.</title>
        <authorList>
            <person name="Lee S.D."/>
        </authorList>
    </citation>
    <scope>NUCLEOTIDE SEQUENCE [LARGE SCALE GENOMIC DNA]</scope>
    <source>
        <strain evidence="2 3">C9-5</strain>
    </source>
</reference>
<dbReference type="SMART" id="SM00530">
    <property type="entry name" value="HTH_XRE"/>
    <property type="match status" value="1"/>
</dbReference>
<evidence type="ECO:0000313" key="2">
    <source>
        <dbReference type="EMBL" id="TQF73351.1"/>
    </source>
</evidence>
<dbReference type="InterPro" id="IPR001387">
    <property type="entry name" value="Cro/C1-type_HTH"/>
</dbReference>
<dbReference type="InterPro" id="IPR032350">
    <property type="entry name" value="Nbr1_FW"/>
</dbReference>
<dbReference type="SUPFAM" id="SSF47413">
    <property type="entry name" value="lambda repressor-like DNA-binding domains"/>
    <property type="match status" value="1"/>
</dbReference>
<dbReference type="GO" id="GO:0005975">
    <property type="term" value="P:carbohydrate metabolic process"/>
    <property type="evidence" value="ECO:0007669"/>
    <property type="project" value="UniProtKB-ARBA"/>
</dbReference>
<dbReference type="CDD" id="cd14947">
    <property type="entry name" value="NBR1_like"/>
    <property type="match status" value="1"/>
</dbReference>
<dbReference type="EMBL" id="VIGH01000003">
    <property type="protein sequence ID" value="TQF73351.1"/>
    <property type="molecule type" value="Genomic_DNA"/>
</dbReference>
<dbReference type="PANTHER" id="PTHR20930">
    <property type="entry name" value="OVARIAN CARCINOMA ANTIGEN CA125-RELATED"/>
    <property type="match status" value="1"/>
</dbReference>
<name>A0A541BM20_9NOCA</name>
<proteinExistence type="predicted"/>
<dbReference type="GO" id="GO:0003677">
    <property type="term" value="F:DNA binding"/>
    <property type="evidence" value="ECO:0007669"/>
    <property type="project" value="InterPro"/>
</dbReference>
<dbReference type="InterPro" id="IPR010982">
    <property type="entry name" value="Lambda_DNA-bd_dom_sf"/>
</dbReference>
<keyword evidence="3" id="KW-1185">Reference proteome</keyword>
<dbReference type="Gene3D" id="2.60.40.10">
    <property type="entry name" value="Immunoglobulins"/>
    <property type="match status" value="1"/>
</dbReference>
<gene>
    <name evidence="2" type="ORF">FK531_07510</name>
</gene>
<evidence type="ECO:0000313" key="3">
    <source>
        <dbReference type="Proteomes" id="UP000316256"/>
    </source>
</evidence>
<dbReference type="PROSITE" id="PS50943">
    <property type="entry name" value="HTH_CROC1"/>
    <property type="match status" value="1"/>
</dbReference>